<reference evidence="1" key="1">
    <citation type="submission" date="2020-03" db="EMBL/GenBank/DDBJ databases">
        <title>A high-quality chromosome-level genome assembly of a woody plant with both climbing and erect habits, Rhamnella rubrinervis.</title>
        <authorList>
            <person name="Lu Z."/>
            <person name="Yang Y."/>
            <person name="Zhu X."/>
            <person name="Sun Y."/>
        </authorList>
    </citation>
    <scope>NUCLEOTIDE SEQUENCE</scope>
    <source>
        <strain evidence="1">BYM</strain>
        <tissue evidence="1">Leaf</tissue>
    </source>
</reference>
<protein>
    <submittedName>
        <fullName evidence="1">Uncharacterized protein</fullName>
    </submittedName>
</protein>
<organism evidence="1 2">
    <name type="scientific">Rhamnella rubrinervis</name>
    <dbReference type="NCBI Taxonomy" id="2594499"/>
    <lineage>
        <taxon>Eukaryota</taxon>
        <taxon>Viridiplantae</taxon>
        <taxon>Streptophyta</taxon>
        <taxon>Embryophyta</taxon>
        <taxon>Tracheophyta</taxon>
        <taxon>Spermatophyta</taxon>
        <taxon>Magnoliopsida</taxon>
        <taxon>eudicotyledons</taxon>
        <taxon>Gunneridae</taxon>
        <taxon>Pentapetalae</taxon>
        <taxon>rosids</taxon>
        <taxon>fabids</taxon>
        <taxon>Rosales</taxon>
        <taxon>Rhamnaceae</taxon>
        <taxon>rhamnoid group</taxon>
        <taxon>Rhamneae</taxon>
        <taxon>Rhamnella</taxon>
    </lineage>
</organism>
<gene>
    <name evidence="1" type="ORF">FNV43_RR18815</name>
</gene>
<name>A0A8K0GWF0_9ROSA</name>
<evidence type="ECO:0000313" key="1">
    <source>
        <dbReference type="EMBL" id="KAF3440531.1"/>
    </source>
</evidence>
<accession>A0A8K0GWF0</accession>
<dbReference type="EMBL" id="VOIH02000008">
    <property type="protein sequence ID" value="KAF3440531.1"/>
    <property type="molecule type" value="Genomic_DNA"/>
</dbReference>
<keyword evidence="2" id="KW-1185">Reference proteome</keyword>
<comment type="caution">
    <text evidence="1">The sequence shown here is derived from an EMBL/GenBank/DDBJ whole genome shotgun (WGS) entry which is preliminary data.</text>
</comment>
<sequence>MGKTSRRVWNMLNIEGYQISFSSMSKLVQEERLELANKRLGDCAAKMMTAELSNCRPRIDFTTWNQVR</sequence>
<dbReference type="Proteomes" id="UP000796880">
    <property type="component" value="Unassembled WGS sequence"/>
</dbReference>
<proteinExistence type="predicted"/>
<dbReference type="AlphaFoldDB" id="A0A8K0GWF0"/>
<evidence type="ECO:0000313" key="2">
    <source>
        <dbReference type="Proteomes" id="UP000796880"/>
    </source>
</evidence>